<feature type="transmembrane region" description="Helical" evidence="1">
    <location>
        <begin position="109"/>
        <end position="130"/>
    </location>
</feature>
<accession>A0A1H4HF75</accession>
<keyword evidence="3" id="KW-1185">Reference proteome</keyword>
<name>A0A1H4HF75_9BACI</name>
<dbReference type="STRING" id="571932.SAMN05421743_12816"/>
<organism evidence="2 3">
    <name type="scientific">Thalassobacillus cyri</name>
    <dbReference type="NCBI Taxonomy" id="571932"/>
    <lineage>
        <taxon>Bacteria</taxon>
        <taxon>Bacillati</taxon>
        <taxon>Bacillota</taxon>
        <taxon>Bacilli</taxon>
        <taxon>Bacillales</taxon>
        <taxon>Bacillaceae</taxon>
        <taxon>Thalassobacillus</taxon>
    </lineage>
</organism>
<evidence type="ECO:0000313" key="3">
    <source>
        <dbReference type="Proteomes" id="UP000198584"/>
    </source>
</evidence>
<dbReference type="OrthoDB" id="2969594at2"/>
<keyword evidence="1" id="KW-1133">Transmembrane helix</keyword>
<feature type="transmembrane region" description="Helical" evidence="1">
    <location>
        <begin position="20"/>
        <end position="41"/>
    </location>
</feature>
<dbReference type="EMBL" id="FNQR01000028">
    <property type="protein sequence ID" value="SEB20527.1"/>
    <property type="molecule type" value="Genomic_DNA"/>
</dbReference>
<feature type="transmembrane region" description="Helical" evidence="1">
    <location>
        <begin position="78"/>
        <end position="97"/>
    </location>
</feature>
<keyword evidence="1" id="KW-0812">Transmembrane</keyword>
<feature type="transmembrane region" description="Helical" evidence="1">
    <location>
        <begin position="47"/>
        <end position="71"/>
    </location>
</feature>
<protein>
    <submittedName>
        <fullName evidence="2">Uncharacterized protein</fullName>
    </submittedName>
</protein>
<sequence>MEMERAKQLLIGTDRKEQLFLSNVWSIAAFGLFMLFTFTVAGTDTALRVMVILTEVIGVLALGAAIFGILYLSGEQQWFSIANVSFLSVWVIFAIGYEIGLSEPMNNYWLLFITYYIFFIASIVFIRLAYTRIAGVYKVVPPVFMFVNALLTVYMAFLNMWWALTT</sequence>
<dbReference type="Proteomes" id="UP000198584">
    <property type="component" value="Unassembled WGS sequence"/>
</dbReference>
<feature type="transmembrane region" description="Helical" evidence="1">
    <location>
        <begin position="142"/>
        <end position="164"/>
    </location>
</feature>
<reference evidence="3" key="1">
    <citation type="submission" date="2016-10" db="EMBL/GenBank/DDBJ databases">
        <authorList>
            <person name="Varghese N."/>
            <person name="Submissions S."/>
        </authorList>
    </citation>
    <scope>NUCLEOTIDE SEQUENCE [LARGE SCALE GENOMIC DNA]</scope>
    <source>
        <strain evidence="3">CCM7597</strain>
    </source>
</reference>
<proteinExistence type="predicted"/>
<evidence type="ECO:0000313" key="2">
    <source>
        <dbReference type="EMBL" id="SEB20527.1"/>
    </source>
</evidence>
<gene>
    <name evidence="2" type="ORF">SAMN05421743_12816</name>
</gene>
<dbReference type="AlphaFoldDB" id="A0A1H4HF75"/>
<evidence type="ECO:0000256" key="1">
    <source>
        <dbReference type="SAM" id="Phobius"/>
    </source>
</evidence>
<keyword evidence="1" id="KW-0472">Membrane</keyword>
<dbReference type="RefSeq" id="WP_093046880.1">
    <property type="nucleotide sequence ID" value="NZ_FNQR01000028.1"/>
</dbReference>